<dbReference type="GO" id="GO:0005737">
    <property type="term" value="C:cytoplasm"/>
    <property type="evidence" value="ECO:0007669"/>
    <property type="project" value="TreeGrafter"/>
</dbReference>
<dbReference type="InterPro" id="IPR036206">
    <property type="entry name" value="ThiamineP_synth_sf"/>
</dbReference>
<dbReference type="SUPFAM" id="SSF51391">
    <property type="entry name" value="Thiamin phosphate synthase"/>
    <property type="match status" value="1"/>
</dbReference>
<evidence type="ECO:0000313" key="4">
    <source>
        <dbReference type="EMBL" id="ATA90000.1"/>
    </source>
</evidence>
<dbReference type="RefSeq" id="WP_095896556.1">
    <property type="nucleotide sequence ID" value="NZ_CP022387.1"/>
</dbReference>
<dbReference type="KEGG" id="csto:CGC58_09875"/>
<dbReference type="GO" id="GO:0004789">
    <property type="term" value="F:thiamine-phosphate diphosphorylase activity"/>
    <property type="evidence" value="ECO:0007669"/>
    <property type="project" value="TreeGrafter"/>
</dbReference>
<dbReference type="PANTHER" id="PTHR20857:SF15">
    <property type="entry name" value="THIAMINE-PHOSPHATE SYNTHASE"/>
    <property type="match status" value="1"/>
</dbReference>
<reference evidence="5" key="1">
    <citation type="submission" date="2017-06" db="EMBL/GenBank/DDBJ databases">
        <title>Capnocytophaga spp. assemblies.</title>
        <authorList>
            <person name="Gulvik C.A."/>
        </authorList>
    </citation>
    <scope>NUCLEOTIDE SEQUENCE [LARGE SCALE GENOMIC DNA]</scope>
    <source>
        <strain evidence="5">H2177</strain>
    </source>
</reference>
<sequence>MESLKSIIISPEKAYPDETYWVNGLLNEGLNYFHIRKPQFTEKMMLDYIEAIDKTHRSRLVLHSFHHLAEKLGIQRLHFSENDRKNKAYERYKKHLLLSTSVHSIDAFNLLADTWQYAFLSPVFASISKKGYGIKQNVFEELKRRTNTAVELIALGGISAENLHRLANESIDGIALLGFVWQRNSPVKNYQLCKQTDLL</sequence>
<keyword evidence="2" id="KW-0784">Thiamine biosynthesis</keyword>
<protein>
    <submittedName>
        <fullName evidence="4">Thiamine phosphate synthase</fullName>
    </submittedName>
</protein>
<dbReference type="InterPro" id="IPR013785">
    <property type="entry name" value="Aldolase_TIM"/>
</dbReference>
<dbReference type="Proteomes" id="UP000217348">
    <property type="component" value="Chromosome"/>
</dbReference>
<accession>A0A250FY07</accession>
<comment type="pathway">
    <text evidence="1">Cofactor biosynthesis; thiamine diphosphate biosynthesis.</text>
</comment>
<dbReference type="GO" id="GO:0009228">
    <property type="term" value="P:thiamine biosynthetic process"/>
    <property type="evidence" value="ECO:0007669"/>
    <property type="project" value="UniProtKB-KW"/>
</dbReference>
<dbReference type="EMBL" id="CP022387">
    <property type="protein sequence ID" value="ATA90000.1"/>
    <property type="molecule type" value="Genomic_DNA"/>
</dbReference>
<dbReference type="InterPro" id="IPR022998">
    <property type="entry name" value="ThiamineP_synth_TenI"/>
</dbReference>
<evidence type="ECO:0000256" key="2">
    <source>
        <dbReference type="ARBA" id="ARBA00022977"/>
    </source>
</evidence>
<gene>
    <name evidence="4" type="ORF">CGC58_09875</name>
</gene>
<dbReference type="Gene3D" id="3.20.20.70">
    <property type="entry name" value="Aldolase class I"/>
    <property type="match status" value="1"/>
</dbReference>
<evidence type="ECO:0000313" key="5">
    <source>
        <dbReference type="Proteomes" id="UP000217348"/>
    </source>
</evidence>
<evidence type="ECO:0000259" key="3">
    <source>
        <dbReference type="Pfam" id="PF02581"/>
    </source>
</evidence>
<dbReference type="OrthoDB" id="194683at2"/>
<evidence type="ECO:0000256" key="1">
    <source>
        <dbReference type="ARBA" id="ARBA00004948"/>
    </source>
</evidence>
<dbReference type="CDD" id="cd00564">
    <property type="entry name" value="TMP_TenI"/>
    <property type="match status" value="1"/>
</dbReference>
<name>A0A250FY07_9FLAO</name>
<feature type="domain" description="Thiamine phosphate synthase/TenI" evidence="3">
    <location>
        <begin position="16"/>
        <end position="177"/>
    </location>
</feature>
<dbReference type="PANTHER" id="PTHR20857">
    <property type="entry name" value="THIAMINE-PHOSPHATE PYROPHOSPHORYLASE"/>
    <property type="match status" value="1"/>
</dbReference>
<proteinExistence type="predicted"/>
<dbReference type="AlphaFoldDB" id="A0A250FY07"/>
<organism evidence="4 5">
    <name type="scientific">Capnocytophaga stomatis</name>
    <dbReference type="NCBI Taxonomy" id="1848904"/>
    <lineage>
        <taxon>Bacteria</taxon>
        <taxon>Pseudomonadati</taxon>
        <taxon>Bacteroidota</taxon>
        <taxon>Flavobacteriia</taxon>
        <taxon>Flavobacteriales</taxon>
        <taxon>Flavobacteriaceae</taxon>
        <taxon>Capnocytophaga</taxon>
    </lineage>
</organism>
<dbReference type="Pfam" id="PF02581">
    <property type="entry name" value="TMP-TENI"/>
    <property type="match status" value="1"/>
</dbReference>